<feature type="transmembrane region" description="Helical" evidence="2">
    <location>
        <begin position="233"/>
        <end position="263"/>
    </location>
</feature>
<feature type="transmembrane region" description="Helical" evidence="2">
    <location>
        <begin position="84"/>
        <end position="101"/>
    </location>
</feature>
<feature type="transmembrane region" description="Helical" evidence="2">
    <location>
        <begin position="14"/>
        <end position="39"/>
    </location>
</feature>
<dbReference type="OrthoDB" id="3717977at2"/>
<evidence type="ECO:0000256" key="2">
    <source>
        <dbReference type="SAM" id="Phobius"/>
    </source>
</evidence>
<reference evidence="3" key="2">
    <citation type="submission" date="2020-09" db="EMBL/GenBank/DDBJ databases">
        <authorList>
            <person name="Sun Q."/>
            <person name="Zhou Y."/>
        </authorList>
    </citation>
    <scope>NUCLEOTIDE SEQUENCE</scope>
    <source>
        <strain evidence="3">CGMCC 1.14988</strain>
    </source>
</reference>
<dbReference type="Gene3D" id="1.20.1250.20">
    <property type="entry name" value="MFS general substrate transporter like domains"/>
    <property type="match status" value="2"/>
</dbReference>
<keyword evidence="2" id="KW-0472">Membrane</keyword>
<feature type="transmembrane region" description="Helical" evidence="2">
    <location>
        <begin position="269"/>
        <end position="290"/>
    </location>
</feature>
<organism evidence="3 4">
    <name type="scientific">Egicoccus halophilus</name>
    <dbReference type="NCBI Taxonomy" id="1670830"/>
    <lineage>
        <taxon>Bacteria</taxon>
        <taxon>Bacillati</taxon>
        <taxon>Actinomycetota</taxon>
        <taxon>Nitriliruptoria</taxon>
        <taxon>Egicoccales</taxon>
        <taxon>Egicoccaceae</taxon>
        <taxon>Egicoccus</taxon>
    </lineage>
</organism>
<dbReference type="GO" id="GO:0005886">
    <property type="term" value="C:plasma membrane"/>
    <property type="evidence" value="ECO:0007669"/>
    <property type="project" value="TreeGrafter"/>
</dbReference>
<keyword evidence="2" id="KW-0812">Transmembrane</keyword>
<dbReference type="SUPFAM" id="SSF103473">
    <property type="entry name" value="MFS general substrate transporter"/>
    <property type="match status" value="1"/>
</dbReference>
<dbReference type="GO" id="GO:0008643">
    <property type="term" value="P:carbohydrate transport"/>
    <property type="evidence" value="ECO:0007669"/>
    <property type="project" value="InterPro"/>
</dbReference>
<dbReference type="InterPro" id="IPR039672">
    <property type="entry name" value="MFS_2"/>
</dbReference>
<feature type="region of interest" description="Disordered" evidence="1">
    <location>
        <begin position="451"/>
        <end position="495"/>
    </location>
</feature>
<dbReference type="GO" id="GO:0015293">
    <property type="term" value="F:symporter activity"/>
    <property type="evidence" value="ECO:0007669"/>
    <property type="project" value="InterPro"/>
</dbReference>
<feature type="transmembrane region" description="Helical" evidence="2">
    <location>
        <begin position="382"/>
        <end position="402"/>
    </location>
</feature>
<gene>
    <name evidence="3" type="ORF">GCM10011354_05850</name>
</gene>
<keyword evidence="4" id="KW-1185">Reference proteome</keyword>
<dbReference type="EMBL" id="BMHA01000002">
    <property type="protein sequence ID" value="GGI03799.1"/>
    <property type="molecule type" value="Genomic_DNA"/>
</dbReference>
<feature type="transmembrane region" description="Helical" evidence="2">
    <location>
        <begin position="113"/>
        <end position="135"/>
    </location>
</feature>
<feature type="transmembrane region" description="Helical" evidence="2">
    <location>
        <begin position="322"/>
        <end position="346"/>
    </location>
</feature>
<dbReference type="CDD" id="cd17332">
    <property type="entry name" value="MFS_MelB_like"/>
    <property type="match status" value="1"/>
</dbReference>
<evidence type="ECO:0000313" key="3">
    <source>
        <dbReference type="EMBL" id="GGI03799.1"/>
    </source>
</evidence>
<dbReference type="PANTHER" id="PTHR11328:SF24">
    <property type="entry name" value="MAJOR FACILITATOR SUPERFAMILY (MFS) PROFILE DOMAIN-CONTAINING PROTEIN"/>
    <property type="match status" value="1"/>
</dbReference>
<dbReference type="AlphaFoldDB" id="A0A8J3ESU1"/>
<reference evidence="3" key="1">
    <citation type="journal article" date="2014" name="Int. J. Syst. Evol. Microbiol.">
        <title>Complete genome sequence of Corynebacterium casei LMG S-19264T (=DSM 44701T), isolated from a smear-ripened cheese.</title>
        <authorList>
            <consortium name="US DOE Joint Genome Institute (JGI-PGF)"/>
            <person name="Walter F."/>
            <person name="Albersmeier A."/>
            <person name="Kalinowski J."/>
            <person name="Ruckert C."/>
        </authorList>
    </citation>
    <scope>NUCLEOTIDE SEQUENCE</scope>
    <source>
        <strain evidence="3">CGMCC 1.14988</strain>
    </source>
</reference>
<evidence type="ECO:0000256" key="1">
    <source>
        <dbReference type="SAM" id="MobiDB-lite"/>
    </source>
</evidence>
<feature type="transmembrane region" description="Helical" evidence="2">
    <location>
        <begin position="155"/>
        <end position="176"/>
    </location>
</feature>
<feature type="compositionally biased region" description="Low complexity" evidence="1">
    <location>
        <begin position="477"/>
        <end position="486"/>
    </location>
</feature>
<dbReference type="Pfam" id="PF13347">
    <property type="entry name" value="MFS_2"/>
    <property type="match status" value="1"/>
</dbReference>
<feature type="transmembrane region" description="Helical" evidence="2">
    <location>
        <begin position="297"/>
        <end position="316"/>
    </location>
</feature>
<sequence>MGQLARPTLSRRTYLGYAVGSVGTGVFATVPGLLLLTFLVRQLQVPPALAGLVILLPRLWDVVTDPLVGSLSDRTRSRLGPRRPWLLAGALTLPVAFALLFRVPELAGRPAAVYVLGVYVLGTTAFTIFQVPYVAMPAEMTQDYHERTTILSWRVALLTVGILLAGGLAPEIVAAGGGGRDGYARMGLAIGAVLLTALLACFLGTRAAPVAAPVATTASFRQQLRAAGDNRPFLLLLACFVVQALGIGAMLAGVDFFAAYVLGDPGQTSILFVCLVGPALVTMPLWAWVGHRFGKRAGWVTCSLVFAAGGLSLVTASPQRLWLVYLQVVVMGTAYAGTQLFPFAMLPDAISLDTARSGLRRAGAHTGVWTAGEKGGMAIGPAVYAGILALTGFVETESGAIVDQPSSAVTGVLLGFALVPPLLVVSGLWFLRGYDLDADTVAGLHGSDAPPLAPGAVPYPSPLPVPDAPDAPRAPDADVAPDAGTDAVDRPPESP</sequence>
<protein>
    <submittedName>
        <fullName evidence="3">MFS transporter</fullName>
    </submittedName>
</protein>
<feature type="transmembrane region" description="Helical" evidence="2">
    <location>
        <begin position="408"/>
        <end position="431"/>
    </location>
</feature>
<proteinExistence type="predicted"/>
<feature type="transmembrane region" description="Helical" evidence="2">
    <location>
        <begin position="188"/>
        <end position="212"/>
    </location>
</feature>
<dbReference type="InterPro" id="IPR036259">
    <property type="entry name" value="MFS_trans_sf"/>
</dbReference>
<name>A0A8J3ESU1_9ACTN</name>
<accession>A0A8J3ESU1</accession>
<dbReference type="Proteomes" id="UP000650511">
    <property type="component" value="Unassembled WGS sequence"/>
</dbReference>
<dbReference type="RefSeq" id="WP_130650917.1">
    <property type="nucleotide sequence ID" value="NZ_BMHA01000002.1"/>
</dbReference>
<comment type="caution">
    <text evidence="3">The sequence shown here is derived from an EMBL/GenBank/DDBJ whole genome shotgun (WGS) entry which is preliminary data.</text>
</comment>
<feature type="compositionally biased region" description="Pro residues" evidence="1">
    <location>
        <begin position="451"/>
        <end position="469"/>
    </location>
</feature>
<evidence type="ECO:0000313" key="4">
    <source>
        <dbReference type="Proteomes" id="UP000650511"/>
    </source>
</evidence>
<dbReference type="PANTHER" id="PTHR11328">
    <property type="entry name" value="MAJOR FACILITATOR SUPERFAMILY DOMAIN-CONTAINING PROTEIN"/>
    <property type="match status" value="1"/>
</dbReference>
<keyword evidence="2" id="KW-1133">Transmembrane helix</keyword>